<evidence type="ECO:0000313" key="1">
    <source>
        <dbReference type="EMBL" id="CBX70774.1"/>
    </source>
</evidence>
<reference evidence="1" key="1">
    <citation type="journal article" date="2011" name="BMC Genomics">
        <title>Shotgun sequencing of Yersinia enterocolitica strain W22703 (biotype 2, serotype O:9): genomic evidence for oscillation between invertebrates and mammals.</title>
        <authorList>
            <person name="Fuchs T.M."/>
            <person name="Brandt K."/>
            <person name="Starke M."/>
            <person name="Rattei T."/>
        </authorList>
    </citation>
    <scope>NUCLEOTIDE SEQUENCE</scope>
</reference>
<name>F4MY66_YEREN</name>
<protein>
    <submittedName>
        <fullName evidence="1">Uncharacterized protein</fullName>
    </submittedName>
</protein>
<dbReference type="AlphaFoldDB" id="F4MY66"/>
<dbReference type="EMBL" id="FR718545">
    <property type="protein sequence ID" value="CBX70774.1"/>
    <property type="molecule type" value="Genomic_DNA"/>
</dbReference>
<sequence>MSSVDFPDPDGPIIDTKSPFSTEKLSWLNTLVLTVFVV</sequence>
<organism evidence="1">
    <name type="scientific">Yersinia enterocolitica W22703</name>
    <dbReference type="NCBI Taxonomy" id="913028"/>
    <lineage>
        <taxon>Bacteria</taxon>
        <taxon>Pseudomonadati</taxon>
        <taxon>Pseudomonadota</taxon>
        <taxon>Gammaproteobacteria</taxon>
        <taxon>Enterobacterales</taxon>
        <taxon>Yersiniaceae</taxon>
        <taxon>Yersinia</taxon>
    </lineage>
</organism>
<gene>
    <name evidence="1" type="ORF">YEW_AR03710</name>
</gene>
<proteinExistence type="predicted"/>
<accession>F4MY66</accession>